<feature type="region of interest" description="Disordered" evidence="4">
    <location>
        <begin position="343"/>
        <end position="396"/>
    </location>
</feature>
<evidence type="ECO:0000256" key="1">
    <source>
        <dbReference type="ARBA" id="ARBA00009049"/>
    </source>
</evidence>
<reference evidence="5 6" key="1">
    <citation type="submission" date="2024-01" db="EMBL/GenBank/DDBJ databases">
        <title>Comparative genomics of Cryptococcus and Kwoniella reveals pathogenesis evolution and contrasting modes of karyotype evolution via chromosome fusion or intercentromeric recombination.</title>
        <authorList>
            <person name="Coelho M.A."/>
            <person name="David-Palma M."/>
            <person name="Shea T."/>
            <person name="Bowers K."/>
            <person name="McGinley-Smith S."/>
            <person name="Mohammad A.W."/>
            <person name="Gnirke A."/>
            <person name="Yurkov A.M."/>
            <person name="Nowrousian M."/>
            <person name="Sun S."/>
            <person name="Cuomo C.A."/>
            <person name="Heitman J."/>
        </authorList>
    </citation>
    <scope>NUCLEOTIDE SEQUENCE [LARGE SCALE GENOMIC DNA]</scope>
    <source>
        <strain evidence="5">CBS 11374</strain>
    </source>
</reference>
<dbReference type="SUPFAM" id="SSF48371">
    <property type="entry name" value="ARM repeat"/>
    <property type="match status" value="1"/>
</dbReference>
<feature type="compositionally biased region" description="Low complexity" evidence="4">
    <location>
        <begin position="368"/>
        <end position="383"/>
    </location>
</feature>
<keyword evidence="3" id="KW-0143">Chaperone</keyword>
<sequence length="693" mass="76562">MSTSRPLLASSYCNIEKRGESLDSVRRELSVIINALPTQIHPTERESYLNAILDDLSDRADAPWTTWPQDVCLLALTAIKSLGRNPVGSETLLSKDHFSIILHHSSLPLPTTFSSAHTRPPPFSAIAREALKVLANLLVLQEEGRNIFASTGGPKAIARALSGKNIDGQEAMYEKEEDNLERLFLLGRLGFLVTLERSEAVAVMVDTEDIIDSLVQHFTILQPSQPNYMALSELLKLTNNILRFYPYYDVSTATSSTSTTDIEQWDATFDPILYPLLCQFYGNPYIDLSPPLSHSIHVLLSIPFISRLLPKWHSIPMPPSPRQSSSVASPTSSMRNLLSRISNMSTNPITSRKQSGESLVPPNDRKTPSPSSSRRSSGSNSRPPISPPSSIQDPTALPTKLLRILDHFFDTYLPYPKKPDETLPQGLVLEEMLPPLLLLMTRAAAGSESTRAYLKESLLPSNLDRSAGAGPLESRRGTLGNILRLMGCAGHTQCRNTAGELMWAICKGDPAELCLEIGYGNAAGILFQKGVSGPPPAKIEEIPHDEPFSSSASISVEPATPTIPKHQQNLDLTKNSVSSSTRNPITSLSANDMSSETVSAEMTEEEKEREAERLFVLFDRMEKNPIIQMKSGKNPDGEGKKISVNDMMRDKLNSGSFEDDDEEERRIIEEEGRKDEEDAIREIEAYKKRSSNK</sequence>
<proteinExistence type="inferred from homology"/>
<dbReference type="RefSeq" id="XP_062792818.1">
    <property type="nucleotide sequence ID" value="XM_062936767.1"/>
</dbReference>
<evidence type="ECO:0008006" key="7">
    <source>
        <dbReference type="Google" id="ProtNLM"/>
    </source>
</evidence>
<feature type="region of interest" description="Disordered" evidence="4">
    <location>
        <begin position="547"/>
        <end position="607"/>
    </location>
</feature>
<dbReference type="InterPro" id="IPR016024">
    <property type="entry name" value="ARM-type_fold"/>
</dbReference>
<feature type="region of interest" description="Disordered" evidence="4">
    <location>
        <begin position="628"/>
        <end position="676"/>
    </location>
</feature>
<dbReference type="PANTHER" id="PTHR12425:SF5">
    <property type="entry name" value="SYNEMBRYN"/>
    <property type="match status" value="1"/>
</dbReference>
<dbReference type="EMBL" id="CP141886">
    <property type="protein sequence ID" value="WRT68078.1"/>
    <property type="molecule type" value="Genomic_DNA"/>
</dbReference>
<keyword evidence="6" id="KW-1185">Reference proteome</keyword>
<dbReference type="GeneID" id="87957184"/>
<dbReference type="Pfam" id="PF10165">
    <property type="entry name" value="Ric8"/>
    <property type="match status" value="1"/>
</dbReference>
<gene>
    <name evidence="5" type="ORF">IL334_005053</name>
</gene>
<feature type="compositionally biased region" description="Polar residues" evidence="4">
    <location>
        <begin position="565"/>
        <end position="600"/>
    </location>
</feature>
<feature type="compositionally biased region" description="Polar residues" evidence="4">
    <location>
        <begin position="343"/>
        <end position="357"/>
    </location>
</feature>
<comment type="similarity">
    <text evidence="1">Belongs to the synembryn family.</text>
</comment>
<dbReference type="Proteomes" id="UP001329825">
    <property type="component" value="Chromosome 6"/>
</dbReference>
<organism evidence="5 6">
    <name type="scientific">Kwoniella shivajii</name>
    <dbReference type="NCBI Taxonomy" id="564305"/>
    <lineage>
        <taxon>Eukaryota</taxon>
        <taxon>Fungi</taxon>
        <taxon>Dikarya</taxon>
        <taxon>Basidiomycota</taxon>
        <taxon>Agaricomycotina</taxon>
        <taxon>Tremellomycetes</taxon>
        <taxon>Tremellales</taxon>
        <taxon>Cryptococcaceae</taxon>
        <taxon>Kwoniella</taxon>
    </lineage>
</organism>
<evidence type="ECO:0000256" key="3">
    <source>
        <dbReference type="ARBA" id="ARBA00023186"/>
    </source>
</evidence>
<dbReference type="InterPro" id="IPR019318">
    <property type="entry name" value="Gua_nucleotide_exch_fac_Ric8"/>
</dbReference>
<name>A0ABZ1D231_9TREE</name>
<protein>
    <recommendedName>
        <fullName evidence="7">Copper transport protein 86</fullName>
    </recommendedName>
</protein>
<accession>A0ABZ1D231</accession>
<evidence type="ECO:0000256" key="2">
    <source>
        <dbReference type="ARBA" id="ARBA00022658"/>
    </source>
</evidence>
<feature type="compositionally biased region" description="Basic and acidic residues" evidence="4">
    <location>
        <begin position="633"/>
        <end position="652"/>
    </location>
</feature>
<evidence type="ECO:0000256" key="4">
    <source>
        <dbReference type="SAM" id="MobiDB-lite"/>
    </source>
</evidence>
<keyword evidence="2" id="KW-0344">Guanine-nucleotide releasing factor</keyword>
<evidence type="ECO:0000313" key="5">
    <source>
        <dbReference type="EMBL" id="WRT68078.1"/>
    </source>
</evidence>
<feature type="compositionally biased region" description="Basic and acidic residues" evidence="4">
    <location>
        <begin position="664"/>
        <end position="676"/>
    </location>
</feature>
<evidence type="ECO:0000313" key="6">
    <source>
        <dbReference type="Proteomes" id="UP001329825"/>
    </source>
</evidence>
<dbReference type="PANTHER" id="PTHR12425">
    <property type="entry name" value="SYNEMBRYN"/>
    <property type="match status" value="1"/>
</dbReference>